<reference evidence="4" key="1">
    <citation type="journal article" date="2019" name="Int. J. Syst. Evol. Microbiol.">
        <title>The Global Catalogue of Microorganisms (GCM) 10K type strain sequencing project: providing services to taxonomists for standard genome sequencing and annotation.</title>
        <authorList>
            <consortium name="The Broad Institute Genomics Platform"/>
            <consortium name="The Broad Institute Genome Sequencing Center for Infectious Disease"/>
            <person name="Wu L."/>
            <person name="Ma J."/>
        </authorList>
    </citation>
    <scope>NUCLEOTIDE SEQUENCE [LARGE SCALE GENOMIC DNA]</scope>
    <source>
        <strain evidence="4">JCM 17804</strain>
    </source>
</reference>
<feature type="signal peptide" evidence="1">
    <location>
        <begin position="1"/>
        <end position="28"/>
    </location>
</feature>
<name>A0ABP8HU15_9BURK</name>
<evidence type="ECO:0000313" key="4">
    <source>
        <dbReference type="Proteomes" id="UP001500975"/>
    </source>
</evidence>
<keyword evidence="1" id="KW-0732">Signal</keyword>
<dbReference type="InterPro" id="IPR005586">
    <property type="entry name" value="ABC_trans_aux"/>
</dbReference>
<evidence type="ECO:0000256" key="1">
    <source>
        <dbReference type="SAM" id="SignalP"/>
    </source>
</evidence>
<feature type="chain" id="PRO_5045589468" evidence="1">
    <location>
        <begin position="29"/>
        <end position="209"/>
    </location>
</feature>
<dbReference type="EMBL" id="BAABGJ010000027">
    <property type="protein sequence ID" value="GAA4344456.1"/>
    <property type="molecule type" value="Genomic_DNA"/>
</dbReference>
<proteinExistence type="predicted"/>
<protein>
    <submittedName>
        <fullName evidence="3">PqiC family protein</fullName>
    </submittedName>
</protein>
<dbReference type="Pfam" id="PF03886">
    <property type="entry name" value="ABC_trans_aux"/>
    <property type="match status" value="1"/>
</dbReference>
<organism evidence="3 4">
    <name type="scientific">Variovorax defluvii</name>
    <dbReference type="NCBI Taxonomy" id="913761"/>
    <lineage>
        <taxon>Bacteria</taxon>
        <taxon>Pseudomonadati</taxon>
        <taxon>Pseudomonadota</taxon>
        <taxon>Betaproteobacteria</taxon>
        <taxon>Burkholderiales</taxon>
        <taxon>Comamonadaceae</taxon>
        <taxon>Variovorax</taxon>
    </lineage>
</organism>
<dbReference type="RefSeq" id="WP_345538536.1">
    <property type="nucleotide sequence ID" value="NZ_BAABGJ010000027.1"/>
</dbReference>
<dbReference type="PROSITE" id="PS51257">
    <property type="entry name" value="PROKAR_LIPOPROTEIN"/>
    <property type="match status" value="1"/>
</dbReference>
<evidence type="ECO:0000259" key="2">
    <source>
        <dbReference type="Pfam" id="PF03886"/>
    </source>
</evidence>
<dbReference type="Proteomes" id="UP001500975">
    <property type="component" value="Unassembled WGS sequence"/>
</dbReference>
<sequence>MRTPSSRTAGLAALAAFLVLAGCASSSAPQFYSLAEPEAAPRTAAVGAAGGYIELAPLALPERLARPQLVVRLKGAEGPQVDVLEQHRWASSFDNELRDALASGIAQRLGAVDVTKSGRPRGQPVLRIAVQVQQLDAIEGSRVDAGFSWTLRRTEEGASLGCQLFVSEPASGGIDALALGTRRAAARLADAVAHSIKAQQAGAASPCGA</sequence>
<feature type="domain" description="ABC-type transport auxiliary lipoprotein component" evidence="2">
    <location>
        <begin position="32"/>
        <end position="193"/>
    </location>
</feature>
<accession>A0ABP8HU15</accession>
<evidence type="ECO:0000313" key="3">
    <source>
        <dbReference type="EMBL" id="GAA4344456.1"/>
    </source>
</evidence>
<gene>
    <name evidence="3" type="ORF">GCM10023165_27610</name>
</gene>
<comment type="caution">
    <text evidence="3">The sequence shown here is derived from an EMBL/GenBank/DDBJ whole genome shotgun (WGS) entry which is preliminary data.</text>
</comment>
<dbReference type="SUPFAM" id="SSF159594">
    <property type="entry name" value="XCC0632-like"/>
    <property type="match status" value="1"/>
</dbReference>
<keyword evidence="4" id="KW-1185">Reference proteome</keyword>
<dbReference type="Gene3D" id="3.40.50.10610">
    <property type="entry name" value="ABC-type transport auxiliary lipoprotein component"/>
    <property type="match status" value="1"/>
</dbReference>